<organism evidence="2">
    <name type="scientific">sediment metagenome</name>
    <dbReference type="NCBI Taxonomy" id="749907"/>
    <lineage>
        <taxon>unclassified sequences</taxon>
        <taxon>metagenomes</taxon>
        <taxon>ecological metagenomes</taxon>
    </lineage>
</organism>
<dbReference type="AlphaFoldDB" id="D9PJC4"/>
<dbReference type="SUPFAM" id="SSF81301">
    <property type="entry name" value="Nucleotidyltransferase"/>
    <property type="match status" value="1"/>
</dbReference>
<evidence type="ECO:0000259" key="1">
    <source>
        <dbReference type="Pfam" id="PF18765"/>
    </source>
</evidence>
<accession>D9PJC4</accession>
<dbReference type="EMBL" id="ADZX01000509">
    <property type="protein sequence ID" value="EFK96339.1"/>
    <property type="molecule type" value="Genomic_DNA"/>
</dbReference>
<dbReference type="InterPro" id="IPR041633">
    <property type="entry name" value="Polbeta"/>
</dbReference>
<dbReference type="SUPFAM" id="SSF46785">
    <property type="entry name" value="Winged helix' DNA-binding domain"/>
    <property type="match status" value="1"/>
</dbReference>
<dbReference type="InterPro" id="IPR036390">
    <property type="entry name" value="WH_DNA-bd_sf"/>
</dbReference>
<protein>
    <submittedName>
        <fullName evidence="2">Protein containing Nucleotidyltransferase domain</fullName>
    </submittedName>
</protein>
<gene>
    <name evidence="2" type="ORF">LDC_1633</name>
</gene>
<reference evidence="2" key="1">
    <citation type="submission" date="2010-07" db="EMBL/GenBank/DDBJ databases">
        <authorList>
            <consortium name="CONSOLIDER consortium CSD2007-00005"/>
            <person name="Guazzaroni M.-E."/>
            <person name="Richter M."/>
            <person name="Garcia-Salamanca A."/>
            <person name="Yarza P."/>
            <person name="Ferrer M."/>
        </authorList>
    </citation>
    <scope>NUCLEOTIDE SEQUENCE</scope>
</reference>
<dbReference type="Pfam" id="PF18765">
    <property type="entry name" value="Polbeta"/>
    <property type="match status" value="1"/>
</dbReference>
<dbReference type="InterPro" id="IPR043519">
    <property type="entry name" value="NT_sf"/>
</dbReference>
<reference evidence="2" key="2">
    <citation type="journal article" date="2011" name="Microb. Ecol.">
        <title>Taxonomic and Functional Metagenomic Profiling of the Microbial Community in the Anoxic Sediment of a Sub-saline Shallow Lake (Laguna de Carrizo, Central Spain).</title>
        <authorList>
            <person name="Ferrer M."/>
            <person name="Guazzaroni M.E."/>
            <person name="Richter M."/>
            <person name="Garcia-Salamanca A."/>
            <person name="Yarza P."/>
            <person name="Suarez-Suarez A."/>
            <person name="Solano J."/>
            <person name="Alcaide M."/>
            <person name="van Dillewijn P."/>
            <person name="Molina-Henares M.A."/>
            <person name="Lopez-Cortes N."/>
            <person name="Al-Ramahi Y."/>
            <person name="Guerrero C."/>
            <person name="Acosta A."/>
            <person name="de Eugenio L.I."/>
            <person name="Martinez V."/>
            <person name="Marques S."/>
            <person name="Rojo F."/>
            <person name="Santero E."/>
            <person name="Genilloud O."/>
            <person name="Perez-Perez J."/>
            <person name="Rossello-Mora R."/>
            <person name="Ramos J.L."/>
        </authorList>
    </citation>
    <scope>NUCLEOTIDE SEQUENCE</scope>
</reference>
<comment type="caution">
    <text evidence="2">The sequence shown here is derived from an EMBL/GenBank/DDBJ whole genome shotgun (WGS) entry which is preliminary data.</text>
</comment>
<dbReference type="GO" id="GO:0016779">
    <property type="term" value="F:nucleotidyltransferase activity"/>
    <property type="evidence" value="ECO:0007669"/>
    <property type="project" value="InterPro"/>
</dbReference>
<keyword evidence="2" id="KW-0808">Transferase</keyword>
<dbReference type="Gene3D" id="3.30.460.10">
    <property type="entry name" value="Beta Polymerase, domain 2"/>
    <property type="match status" value="1"/>
</dbReference>
<name>D9PJC4_9ZZZZ</name>
<evidence type="ECO:0000313" key="2">
    <source>
        <dbReference type="EMBL" id="EFK96339.1"/>
    </source>
</evidence>
<dbReference type="CDD" id="cd05403">
    <property type="entry name" value="NT_KNTase_like"/>
    <property type="match status" value="1"/>
</dbReference>
<feature type="domain" description="Polymerase beta nucleotidyltransferase" evidence="1">
    <location>
        <begin position="103"/>
        <end position="181"/>
    </location>
</feature>
<sequence>METEKKIIKLFIEEKQPFTIREISKKIKSDYKITYTAVKRLLEKEILASKVIGKSILCELNNNYFGTMLYEVENDRKKSLLKNKNLKQLYQELMSKIDSSFFILVVFGSYAKNLNTKSSDIDFLFVSNEKDFEEKITNIFSLIPLKTHFLVLTQEDFIRMKDSKKSNVVKEIIKNNVILFGIENYYRLKNAN</sequence>
<proteinExistence type="predicted"/>